<proteinExistence type="predicted"/>
<dbReference type="Pfam" id="PF15977">
    <property type="entry name" value="HTH_46"/>
    <property type="match status" value="1"/>
</dbReference>
<reference evidence="2 3" key="1">
    <citation type="submission" date="2018-09" db="EMBL/GenBank/DDBJ databases">
        <authorList>
            <person name="Le Fleche-Mateos A."/>
        </authorList>
    </citation>
    <scope>NUCLEOTIDE SEQUENCE [LARGE SCALE GENOMIC DNA]</scope>
    <source>
        <strain evidence="2 3">DSM 30078</strain>
    </source>
</reference>
<evidence type="ECO:0000259" key="1">
    <source>
        <dbReference type="Pfam" id="PF15977"/>
    </source>
</evidence>
<sequence>MNADNEIIQIYQPDTSIAKPVQAVENLIALFLPHANKVDTQLDVNDLMNPAKYDDKLPVVLLLSGEIVVYRKAGDLLFAWPNAPYLFGLEGSHFRYETYRLKATKGSEVFILGREEAIDLVQHHDGALRDLLEHQTWLYDIMSSRDNLLINKNSYQIVCGLLLELYQYPLEKRLKMSVANYILDRSNLARSGVMKILAALRVGEFVDIQRGKLIKVLKKFPSDY</sequence>
<accession>A0ABX9NYL0</accession>
<gene>
    <name evidence="2" type="ORF">D5396_12145</name>
</gene>
<dbReference type="EMBL" id="RAHG01000005">
    <property type="protein sequence ID" value="RJT12733.1"/>
    <property type="molecule type" value="Genomic_DNA"/>
</dbReference>
<comment type="caution">
    <text evidence="2">The sequence shown here is derived from an EMBL/GenBank/DDBJ whole genome shotgun (WGS) entry which is preliminary data.</text>
</comment>
<organism evidence="2 3">
    <name type="scientific">Rahnella inusitata</name>
    <dbReference type="NCBI Taxonomy" id="58169"/>
    <lineage>
        <taxon>Bacteria</taxon>
        <taxon>Pseudomonadati</taxon>
        <taxon>Pseudomonadota</taxon>
        <taxon>Gammaproteobacteria</taxon>
        <taxon>Enterobacterales</taxon>
        <taxon>Yersiniaceae</taxon>
        <taxon>Rahnella</taxon>
    </lineage>
</organism>
<dbReference type="GeneID" id="88083236"/>
<name>A0ABX9NYL0_9GAMM</name>
<keyword evidence="3" id="KW-1185">Reference proteome</keyword>
<dbReference type="RefSeq" id="WP_112166221.1">
    <property type="nucleotide sequence ID" value="NZ_CP065025.1"/>
</dbReference>
<evidence type="ECO:0000313" key="3">
    <source>
        <dbReference type="Proteomes" id="UP000284119"/>
    </source>
</evidence>
<protein>
    <recommendedName>
        <fullName evidence="1">IprA winged helix-turn-helix domain-containing protein</fullName>
    </recommendedName>
</protein>
<evidence type="ECO:0000313" key="2">
    <source>
        <dbReference type="EMBL" id="RJT12733.1"/>
    </source>
</evidence>
<feature type="domain" description="IprA winged helix-turn-helix" evidence="1">
    <location>
        <begin position="154"/>
        <end position="222"/>
    </location>
</feature>
<dbReference type="Proteomes" id="UP000284119">
    <property type="component" value="Unassembled WGS sequence"/>
</dbReference>
<dbReference type="InterPro" id="IPR041687">
    <property type="entry name" value="HTH_46"/>
</dbReference>